<dbReference type="InParanoid" id="L0HFM9"/>
<reference evidence="3" key="1">
    <citation type="submission" date="2011-12" db="EMBL/GenBank/DDBJ databases">
        <title>Complete sequence of Methanoregula formicicum SMSP.</title>
        <authorList>
            <person name="Lucas S."/>
            <person name="Han J."/>
            <person name="Lapidus A."/>
            <person name="Cheng J.-F."/>
            <person name="Goodwin L."/>
            <person name="Pitluck S."/>
            <person name="Peters L."/>
            <person name="Ovchinnikova G."/>
            <person name="Teshima H."/>
            <person name="Detter J.C."/>
            <person name="Han C."/>
            <person name="Tapia R."/>
            <person name="Land M."/>
            <person name="Hauser L."/>
            <person name="Kyrpides N."/>
            <person name="Ivanova N."/>
            <person name="Pagani I."/>
            <person name="Imachi H."/>
            <person name="Tamaki H."/>
            <person name="Sekiguchi Y."/>
            <person name="Kamagata Y."/>
            <person name="Cadillo-Quiroz H."/>
            <person name="Zinder S."/>
            <person name="Liu W.-T."/>
            <person name="Woyke T."/>
        </authorList>
    </citation>
    <scope>NUCLEOTIDE SEQUENCE [LARGE SCALE GENOMIC DNA]</scope>
    <source>
        <strain evidence="3">DSM 22288 / NBRC 105244 / SMSP</strain>
    </source>
</reference>
<dbReference type="KEGG" id="mfo:Metfor_0832"/>
<keyword evidence="1" id="KW-1133">Transmembrane helix</keyword>
<dbReference type="EMBL" id="CP003167">
    <property type="protein sequence ID" value="AGB01889.1"/>
    <property type="molecule type" value="Genomic_DNA"/>
</dbReference>
<evidence type="ECO:0000313" key="3">
    <source>
        <dbReference type="Proteomes" id="UP000010824"/>
    </source>
</evidence>
<sequence length="48" mass="5296" precursor="true">MEAKRTESRLGRFSYLLKGRARPRRSLALMMALVIVAVMAGVVSADNC</sequence>
<accession>L0HFM9</accession>
<dbReference type="GeneID" id="43503251"/>
<proteinExistence type="predicted"/>
<keyword evidence="3" id="KW-1185">Reference proteome</keyword>
<keyword evidence="1" id="KW-0812">Transmembrane</keyword>
<keyword evidence="1" id="KW-0472">Membrane</keyword>
<reference evidence="2 3" key="2">
    <citation type="journal article" date="2014" name="Genome Announc.">
        <title>Complete Genome Sequence of Methanoregula formicica SMSPT, a Mesophilic Hydrogenotrophic Methanogen Isolated from a Methanogenic Upflow Anaerobic Sludge Blanket Reactor.</title>
        <authorList>
            <person name="Yamamoto K."/>
            <person name="Tamaki H."/>
            <person name="Cadillo-Quiroz H."/>
            <person name="Imachi H."/>
            <person name="Kyrpides N."/>
            <person name="Woyke T."/>
            <person name="Goodwin L."/>
            <person name="Zinder S.H."/>
            <person name="Kamagata Y."/>
            <person name="Liu W.T."/>
        </authorList>
    </citation>
    <scope>NUCLEOTIDE SEQUENCE [LARGE SCALE GENOMIC DNA]</scope>
    <source>
        <strain evidence="3">DSM 22288 / NBRC 105244 / SMSP</strain>
    </source>
</reference>
<organism evidence="2 3">
    <name type="scientific">Methanoregula formicica (strain DSM 22288 / NBRC 105244 / SMSP)</name>
    <dbReference type="NCBI Taxonomy" id="593750"/>
    <lineage>
        <taxon>Archaea</taxon>
        <taxon>Methanobacteriati</taxon>
        <taxon>Methanobacteriota</taxon>
        <taxon>Stenosarchaea group</taxon>
        <taxon>Methanomicrobia</taxon>
        <taxon>Methanomicrobiales</taxon>
        <taxon>Methanoregulaceae</taxon>
        <taxon>Methanoregula</taxon>
    </lineage>
</organism>
<evidence type="ECO:0000313" key="2">
    <source>
        <dbReference type="EMBL" id="AGB01889.1"/>
    </source>
</evidence>
<dbReference type="HOGENOM" id="CLU_3147953_0_0_2"/>
<gene>
    <name evidence="2" type="ordered locus">Metfor_0832</name>
</gene>
<dbReference type="eggNOG" id="arCOG03557">
    <property type="taxonomic scope" value="Archaea"/>
</dbReference>
<protein>
    <submittedName>
        <fullName evidence="2">Uncharacterized protein</fullName>
    </submittedName>
</protein>
<evidence type="ECO:0000256" key="1">
    <source>
        <dbReference type="SAM" id="Phobius"/>
    </source>
</evidence>
<dbReference type="RefSeq" id="WP_015284853.1">
    <property type="nucleotide sequence ID" value="NC_019943.1"/>
</dbReference>
<name>L0HFM9_METFS</name>
<feature type="transmembrane region" description="Helical" evidence="1">
    <location>
        <begin position="27"/>
        <end position="45"/>
    </location>
</feature>
<dbReference type="AlphaFoldDB" id="L0HFM9"/>
<dbReference type="Proteomes" id="UP000010824">
    <property type="component" value="Chromosome"/>
</dbReference>